<evidence type="ECO:0000313" key="5">
    <source>
        <dbReference type="Proteomes" id="UP000060778"/>
    </source>
</evidence>
<dbReference type="KEGG" id="iis:EYM_04970"/>
<dbReference type="EMBL" id="CP006867">
    <property type="protein sequence ID" value="ALU11813.1"/>
    <property type="molecule type" value="Genomic_DNA"/>
</dbReference>
<feature type="domain" description="Brix" evidence="3">
    <location>
        <begin position="9"/>
        <end position="184"/>
    </location>
</feature>
<dbReference type="InterPro" id="IPR023548">
    <property type="entry name" value="Brix_dom_Rbsml_bgen_prot"/>
</dbReference>
<sequence length="184" mass="20395">MGRELEQRVRYLLTTSHKPSQRTRTFLKDLASVLPNSERVSRGKAALELLGSIASDLGAERVIIVKEKNGNPHSIEVYSVDGVELVPLGTIVLRGLSLSSETGRRVYNVKKVCIDENAIDEETKEIIGNLRDLLGLGECEGDEDLVASVERDERGFEVIFRPSGSNLKVGPVIRIARVDRRSRD</sequence>
<accession>A0A0U3F2Q9</accession>
<dbReference type="InterPro" id="IPR044281">
    <property type="entry name" value="IMP4/RPF1"/>
</dbReference>
<gene>
    <name evidence="4" type="ORF">EYM_04970</name>
</gene>
<dbReference type="AlphaFoldDB" id="A0A0U3F2Q9"/>
<organism evidence="4 5">
    <name type="scientific">Ignicoccus islandicus DSM 13165</name>
    <dbReference type="NCBI Taxonomy" id="940295"/>
    <lineage>
        <taxon>Archaea</taxon>
        <taxon>Thermoproteota</taxon>
        <taxon>Thermoprotei</taxon>
        <taxon>Desulfurococcales</taxon>
        <taxon>Desulfurococcaceae</taxon>
        <taxon>Ignicoccus</taxon>
    </lineage>
</organism>
<dbReference type="STRING" id="940295.EYM_04970"/>
<protein>
    <recommendedName>
        <fullName evidence="2">Probable Brix domain-containing ribosomal biogenesis protein</fullName>
    </recommendedName>
</protein>
<dbReference type="PROSITE" id="PS50833">
    <property type="entry name" value="BRIX"/>
    <property type="match status" value="1"/>
</dbReference>
<evidence type="ECO:0000313" key="4">
    <source>
        <dbReference type="EMBL" id="ALU11813.1"/>
    </source>
</evidence>
<dbReference type="SMART" id="SM00879">
    <property type="entry name" value="Brix"/>
    <property type="match status" value="1"/>
</dbReference>
<keyword evidence="5" id="KW-1185">Reference proteome</keyword>
<dbReference type="GeneID" id="30680381"/>
<dbReference type="OrthoDB" id="117530at2157"/>
<evidence type="ECO:0000256" key="2">
    <source>
        <dbReference type="HAMAP-Rule" id="MF_00699"/>
    </source>
</evidence>
<name>A0A0U3F2Q9_9CREN</name>
<proteinExistence type="inferred from homology"/>
<evidence type="ECO:0000259" key="3">
    <source>
        <dbReference type="PROSITE" id="PS50833"/>
    </source>
</evidence>
<keyword evidence="1 2" id="KW-0690">Ribosome biogenesis</keyword>
<dbReference type="Gene3D" id="3.40.50.10480">
    <property type="entry name" value="Probable brix-domain ribosomal biogenesis protein"/>
    <property type="match status" value="1"/>
</dbReference>
<evidence type="ECO:0000256" key="1">
    <source>
        <dbReference type="ARBA" id="ARBA00022517"/>
    </source>
</evidence>
<reference evidence="4 5" key="1">
    <citation type="submission" date="2013-11" db="EMBL/GenBank/DDBJ databases">
        <title>Comparative genomics of Ignicoccus.</title>
        <authorList>
            <person name="Podar M."/>
        </authorList>
    </citation>
    <scope>NUCLEOTIDE SEQUENCE [LARGE SCALE GENOMIC DNA]</scope>
    <source>
        <strain evidence="4 5">DSM 13165</strain>
    </source>
</reference>
<dbReference type="SUPFAM" id="SSF52954">
    <property type="entry name" value="Class II aaRS ABD-related"/>
    <property type="match status" value="1"/>
</dbReference>
<dbReference type="GO" id="GO:0042134">
    <property type="term" value="F:rRNA primary transcript binding"/>
    <property type="evidence" value="ECO:0007669"/>
    <property type="project" value="InterPro"/>
</dbReference>
<dbReference type="HAMAP" id="MF_00699">
    <property type="entry name" value="BriX"/>
    <property type="match status" value="1"/>
</dbReference>
<dbReference type="Proteomes" id="UP000060778">
    <property type="component" value="Chromosome"/>
</dbReference>
<dbReference type="RefSeq" id="WP_075049924.1">
    <property type="nucleotide sequence ID" value="NZ_CP006867.1"/>
</dbReference>
<dbReference type="InterPro" id="IPR007109">
    <property type="entry name" value="Brix"/>
</dbReference>
<comment type="function">
    <text evidence="2">Probably involved in the biogenesis of the ribosome.</text>
</comment>
<dbReference type="GO" id="GO:0006364">
    <property type="term" value="P:rRNA processing"/>
    <property type="evidence" value="ECO:0007669"/>
    <property type="project" value="InterPro"/>
</dbReference>
<dbReference type="PANTHER" id="PTHR22734">
    <property type="entry name" value="U3 SMALL NUCLEOLAR RIBONUCLEOPROTEIN PROTEIN IMP4"/>
    <property type="match status" value="1"/>
</dbReference>